<gene>
    <name evidence="7" type="ORF">RD792_016343</name>
</gene>
<keyword evidence="3 6" id="KW-0713">Self-incompatibility</keyword>
<keyword evidence="4 6" id="KW-0964">Secreted</keyword>
<reference evidence="7 8" key="1">
    <citation type="journal article" date="2023" name="bioRxiv">
        <title>Genome report: Whole genome sequence and annotation of Penstemon davidsonii.</title>
        <authorList>
            <person name="Ostevik K.L."/>
            <person name="Alabady M."/>
            <person name="Zhang M."/>
            <person name="Rausher M.D."/>
        </authorList>
    </citation>
    <scope>NUCLEOTIDE SEQUENCE [LARGE SCALE GENOMIC DNA]</scope>
    <source>
        <strain evidence="7">DNT005</strain>
        <tissue evidence="7">Whole leaf</tissue>
    </source>
</reference>
<evidence type="ECO:0000256" key="2">
    <source>
        <dbReference type="ARBA" id="ARBA00005581"/>
    </source>
</evidence>
<accession>A0ABR0CJ21</accession>
<dbReference type="EMBL" id="JAYDYQ010002688">
    <property type="protein sequence ID" value="KAK4477132.1"/>
    <property type="molecule type" value="Genomic_DNA"/>
</dbReference>
<organism evidence="7 8">
    <name type="scientific">Penstemon davidsonii</name>
    <dbReference type="NCBI Taxonomy" id="160366"/>
    <lineage>
        <taxon>Eukaryota</taxon>
        <taxon>Viridiplantae</taxon>
        <taxon>Streptophyta</taxon>
        <taxon>Embryophyta</taxon>
        <taxon>Tracheophyta</taxon>
        <taxon>Spermatophyta</taxon>
        <taxon>Magnoliopsida</taxon>
        <taxon>eudicotyledons</taxon>
        <taxon>Gunneridae</taxon>
        <taxon>Pentapetalae</taxon>
        <taxon>asterids</taxon>
        <taxon>lamiids</taxon>
        <taxon>Lamiales</taxon>
        <taxon>Plantaginaceae</taxon>
        <taxon>Cheloneae</taxon>
        <taxon>Penstemon</taxon>
    </lineage>
</organism>
<evidence type="ECO:0000256" key="3">
    <source>
        <dbReference type="ARBA" id="ARBA00022471"/>
    </source>
</evidence>
<evidence type="ECO:0000313" key="8">
    <source>
        <dbReference type="Proteomes" id="UP001291926"/>
    </source>
</evidence>
<evidence type="ECO:0000256" key="5">
    <source>
        <dbReference type="ARBA" id="ARBA00022729"/>
    </source>
</evidence>
<evidence type="ECO:0000313" key="7">
    <source>
        <dbReference type="EMBL" id="KAK4477132.1"/>
    </source>
</evidence>
<comment type="similarity">
    <text evidence="2 6">Belongs to the plant self-incompatibility (S1) protein family.</text>
</comment>
<comment type="subcellular location">
    <subcellularLocation>
        <location evidence="1 6">Secreted</location>
    </subcellularLocation>
</comment>
<sequence>MIRGRPVSPRKIRAPNSYEVAIGARRCFFGPLYHYRVHLVNSLAPNTKPSIVTVHCASGNDDLGNHTLALNQEFSFDFCSIPFKTLFFCHFWWGNKNKAFDAFDDKRPCGERNCYWFAKNDGIWLSEHSDPNWALRKLFDWE</sequence>
<evidence type="ECO:0000256" key="4">
    <source>
        <dbReference type="ARBA" id="ARBA00022525"/>
    </source>
</evidence>
<proteinExistence type="inferred from homology"/>
<evidence type="ECO:0000256" key="6">
    <source>
        <dbReference type="RuleBase" id="RU367044"/>
    </source>
</evidence>
<dbReference type="InterPro" id="IPR010264">
    <property type="entry name" value="Self-incomp_S1"/>
</dbReference>
<comment type="caution">
    <text evidence="7">The sequence shown here is derived from an EMBL/GenBank/DDBJ whole genome shotgun (WGS) entry which is preliminary data.</text>
</comment>
<keyword evidence="8" id="KW-1185">Reference proteome</keyword>
<dbReference type="Pfam" id="PF05938">
    <property type="entry name" value="Self-incomp_S1"/>
    <property type="match status" value="1"/>
</dbReference>
<dbReference type="PANTHER" id="PTHR31232">
    <property type="match status" value="1"/>
</dbReference>
<dbReference type="Proteomes" id="UP001291926">
    <property type="component" value="Unassembled WGS sequence"/>
</dbReference>
<name>A0ABR0CJ21_9LAMI</name>
<evidence type="ECO:0000256" key="1">
    <source>
        <dbReference type="ARBA" id="ARBA00004613"/>
    </source>
</evidence>
<keyword evidence="5" id="KW-0732">Signal</keyword>
<protein>
    <recommendedName>
        <fullName evidence="6">S-protein homolog</fullName>
    </recommendedName>
</protein>
<dbReference type="PANTHER" id="PTHR31232:SF155">
    <property type="entry name" value="PLANT SELF-INCOMPATIBILITY PROTEIN S1 FAMILY"/>
    <property type="match status" value="1"/>
</dbReference>